<dbReference type="Pfam" id="PF00664">
    <property type="entry name" value="ABC_membrane"/>
    <property type="match status" value="1"/>
</dbReference>
<evidence type="ECO:0000256" key="5">
    <source>
        <dbReference type="SAM" id="MobiDB-lite"/>
    </source>
</evidence>
<dbReference type="PROSITE" id="PS50929">
    <property type="entry name" value="ABC_TM1F"/>
    <property type="match status" value="1"/>
</dbReference>
<dbReference type="InterPro" id="IPR036640">
    <property type="entry name" value="ABC1_TM_sf"/>
</dbReference>
<accession>A0A819KZ62</accession>
<dbReference type="Gene3D" id="1.20.1560.10">
    <property type="entry name" value="ABC transporter type 1, transmembrane domain"/>
    <property type="match status" value="1"/>
</dbReference>
<evidence type="ECO:0000256" key="4">
    <source>
        <dbReference type="ARBA" id="ARBA00023136"/>
    </source>
</evidence>
<evidence type="ECO:0000256" key="1">
    <source>
        <dbReference type="ARBA" id="ARBA00004141"/>
    </source>
</evidence>
<comment type="subcellular location">
    <subcellularLocation>
        <location evidence="1">Membrane</location>
        <topology evidence="1">Multi-pass membrane protein</topology>
    </subcellularLocation>
</comment>
<comment type="caution">
    <text evidence="8">The sequence shown here is derived from an EMBL/GenBank/DDBJ whole genome shotgun (WGS) entry which is preliminary data.</text>
</comment>
<dbReference type="CDD" id="cd18577">
    <property type="entry name" value="ABC_6TM_Pgp_ABCB1_D1_like"/>
    <property type="match status" value="1"/>
</dbReference>
<dbReference type="GO" id="GO:0140359">
    <property type="term" value="F:ABC-type transporter activity"/>
    <property type="evidence" value="ECO:0007669"/>
    <property type="project" value="InterPro"/>
</dbReference>
<name>A0A819KZ62_9BILA</name>
<feature type="transmembrane region" description="Helical" evidence="6">
    <location>
        <begin position="243"/>
        <end position="263"/>
    </location>
</feature>
<dbReference type="PANTHER" id="PTHR24222:SF76">
    <property type="entry name" value="MYCOBACTIN IMPORT ATP-BINDING_PERMEASE PROTEIN IRTB"/>
    <property type="match status" value="1"/>
</dbReference>
<evidence type="ECO:0000259" key="7">
    <source>
        <dbReference type="PROSITE" id="PS50929"/>
    </source>
</evidence>
<evidence type="ECO:0000256" key="3">
    <source>
        <dbReference type="ARBA" id="ARBA00022989"/>
    </source>
</evidence>
<reference evidence="8" key="1">
    <citation type="submission" date="2021-02" db="EMBL/GenBank/DDBJ databases">
        <authorList>
            <person name="Nowell W R."/>
        </authorList>
    </citation>
    <scope>NUCLEOTIDE SEQUENCE</scope>
</reference>
<keyword evidence="3 6" id="KW-1133">Transmembrane helix</keyword>
<dbReference type="Proteomes" id="UP000663844">
    <property type="component" value="Unassembled WGS sequence"/>
</dbReference>
<protein>
    <recommendedName>
        <fullName evidence="7">ABC transmembrane type-1 domain-containing protein</fullName>
    </recommendedName>
</protein>
<evidence type="ECO:0000256" key="6">
    <source>
        <dbReference type="SAM" id="Phobius"/>
    </source>
</evidence>
<organism evidence="8 9">
    <name type="scientific">Adineta steineri</name>
    <dbReference type="NCBI Taxonomy" id="433720"/>
    <lineage>
        <taxon>Eukaryota</taxon>
        <taxon>Metazoa</taxon>
        <taxon>Spiralia</taxon>
        <taxon>Gnathifera</taxon>
        <taxon>Rotifera</taxon>
        <taxon>Eurotatoria</taxon>
        <taxon>Bdelloidea</taxon>
        <taxon>Adinetida</taxon>
        <taxon>Adinetidae</taxon>
        <taxon>Adineta</taxon>
    </lineage>
</organism>
<feature type="transmembrane region" description="Helical" evidence="6">
    <location>
        <begin position="381"/>
        <end position="401"/>
    </location>
</feature>
<feature type="transmembrane region" description="Helical" evidence="6">
    <location>
        <begin position="167"/>
        <end position="193"/>
    </location>
</feature>
<dbReference type="GO" id="GO:0005524">
    <property type="term" value="F:ATP binding"/>
    <property type="evidence" value="ECO:0007669"/>
    <property type="project" value="InterPro"/>
</dbReference>
<dbReference type="SUPFAM" id="SSF90123">
    <property type="entry name" value="ABC transporter transmembrane region"/>
    <property type="match status" value="1"/>
</dbReference>
<feature type="non-terminal residue" evidence="8">
    <location>
        <position position="479"/>
    </location>
</feature>
<dbReference type="PANTHER" id="PTHR24222">
    <property type="entry name" value="ABC TRANSPORTER B FAMILY"/>
    <property type="match status" value="1"/>
</dbReference>
<dbReference type="InterPro" id="IPR011527">
    <property type="entry name" value="ABC1_TM_dom"/>
</dbReference>
<dbReference type="GO" id="GO:0005886">
    <property type="term" value="C:plasma membrane"/>
    <property type="evidence" value="ECO:0007669"/>
    <property type="project" value="TreeGrafter"/>
</dbReference>
<dbReference type="EMBL" id="CAJOAZ010002760">
    <property type="protein sequence ID" value="CAF3957363.1"/>
    <property type="molecule type" value="Genomic_DNA"/>
</dbReference>
<evidence type="ECO:0000256" key="2">
    <source>
        <dbReference type="ARBA" id="ARBA00022692"/>
    </source>
</evidence>
<sequence>MNDKEPLLTTYNKLPIDTDSDNENKSASDWRQYFSRQKTDTKNKNLDNKTEQTTEDIQFRFADCIDLALIIIGLCFMLGSVVCALANVILFGRITGLFATTSFAVDCDNQYQNPVSAVINNTVCPFGIDLNPLNYDRLHKLCRYDNKTILTTLAPLTPLFHENVMHLVYLFFGFSILTFLCTSLEYFCCTIAAKRQTSRMSVLLFRSLIQRNMTYLDTNQTTQYNSKLFTNVEKIKHGIGFEFFLVIELTLTMILSIIISFIINWQLSLIMSCIIPLVVGSSLMFSKVVAKQTEDQLTSYSKAGQIAQEVFSSLRTVLSFNGSKSQQKQYEKELKLNEWYTVRKDAAFGAFFGWLFFINFLVYSIGFTFGSILMSDGNHRTLTISDILVVVNMFAQALGFLNGIGPFFQSIAEAQGAAISVFRLIDEAHDENINETEVLQENISDEKSISNINGDIQFDNVTFSYPSRENATALNNLKF</sequence>
<feature type="transmembrane region" description="Helical" evidence="6">
    <location>
        <begin position="269"/>
        <end position="290"/>
    </location>
</feature>
<evidence type="ECO:0000313" key="9">
    <source>
        <dbReference type="Proteomes" id="UP000663844"/>
    </source>
</evidence>
<proteinExistence type="predicted"/>
<dbReference type="AlphaFoldDB" id="A0A819KZ62"/>
<dbReference type="InterPro" id="IPR039421">
    <property type="entry name" value="Type_1_exporter"/>
</dbReference>
<feature type="domain" description="ABC transmembrane type-1" evidence="7">
    <location>
        <begin position="71"/>
        <end position="413"/>
    </location>
</feature>
<keyword evidence="2 6" id="KW-0812">Transmembrane</keyword>
<evidence type="ECO:0000313" key="8">
    <source>
        <dbReference type="EMBL" id="CAF3957363.1"/>
    </source>
</evidence>
<gene>
    <name evidence="8" type="ORF">OXD698_LOCUS27043</name>
</gene>
<feature type="region of interest" description="Disordered" evidence="5">
    <location>
        <begin position="1"/>
        <end position="29"/>
    </location>
</feature>
<feature type="transmembrane region" description="Helical" evidence="6">
    <location>
        <begin position="346"/>
        <end position="369"/>
    </location>
</feature>
<feature type="transmembrane region" description="Helical" evidence="6">
    <location>
        <begin position="67"/>
        <end position="91"/>
    </location>
</feature>
<keyword evidence="4 6" id="KW-0472">Membrane</keyword>